<feature type="transmembrane region" description="Helical" evidence="7">
    <location>
        <begin position="190"/>
        <end position="207"/>
    </location>
</feature>
<keyword evidence="6 7" id="KW-0472">Membrane</keyword>
<evidence type="ECO:0000256" key="4">
    <source>
        <dbReference type="ARBA" id="ARBA00022801"/>
    </source>
</evidence>
<keyword evidence="4" id="KW-0378">Hydrolase</keyword>
<sequence>MTNFTVFWETFLSALYRVDYFFFERLCHESLQAEKINFFYQYFPKEVVESFFHTLTKFGEGYLELFFILIFYLFFWYDKQKYQLYKEYAWNLILVLFSTQMTVSLLKILFGRARPYVFLDPDRFYGILYLLKHGLLFNSHYYSFPSGHTITIWGTIWLFVFSIRSKRKYCLFLLGILVAVSRMYLGYHWFSDVIVSIGLSYIIAKWIKDRRKKKEE</sequence>
<feature type="transmembrane region" description="Helical" evidence="7">
    <location>
        <begin position="141"/>
        <end position="161"/>
    </location>
</feature>
<dbReference type="Pfam" id="PF01569">
    <property type="entry name" value="PAP2"/>
    <property type="match status" value="1"/>
</dbReference>
<feature type="transmembrane region" description="Helical" evidence="7">
    <location>
        <begin position="89"/>
        <end position="110"/>
    </location>
</feature>
<dbReference type="Gene3D" id="1.20.144.10">
    <property type="entry name" value="Phosphatidic acid phosphatase type 2/haloperoxidase"/>
    <property type="match status" value="1"/>
</dbReference>
<dbReference type="PANTHER" id="PTHR14969:SF62">
    <property type="entry name" value="DECAPRENYLPHOSPHORYL-5-PHOSPHORIBOSE PHOSPHATASE RV3807C-RELATED"/>
    <property type="match status" value="1"/>
</dbReference>
<gene>
    <name evidence="9" type="ORF">EPT53_02445</name>
</gene>
<dbReference type="CDD" id="cd01610">
    <property type="entry name" value="PAP2_like"/>
    <property type="match status" value="1"/>
</dbReference>
<comment type="subcellular location">
    <subcellularLocation>
        <location evidence="1">Cell membrane</location>
        <topology evidence="1">Multi-pass membrane protein</topology>
    </subcellularLocation>
</comment>
<dbReference type="AlphaFoldDB" id="A0A4Q2KYT2"/>
<dbReference type="InterPro" id="IPR036938">
    <property type="entry name" value="PAP2/HPO_sf"/>
</dbReference>
<dbReference type="GO" id="GO:0005886">
    <property type="term" value="C:plasma membrane"/>
    <property type="evidence" value="ECO:0007669"/>
    <property type="project" value="UniProtKB-SubCell"/>
</dbReference>
<evidence type="ECO:0000313" key="10">
    <source>
        <dbReference type="Proteomes" id="UP000289216"/>
    </source>
</evidence>
<evidence type="ECO:0000256" key="7">
    <source>
        <dbReference type="SAM" id="Phobius"/>
    </source>
</evidence>
<evidence type="ECO:0000259" key="8">
    <source>
        <dbReference type="SMART" id="SM00014"/>
    </source>
</evidence>
<dbReference type="InterPro" id="IPR000326">
    <property type="entry name" value="PAP2/HPO"/>
</dbReference>
<evidence type="ECO:0000256" key="6">
    <source>
        <dbReference type="ARBA" id="ARBA00023136"/>
    </source>
</evidence>
<organism evidence="9 10">
    <name type="scientific">Fusobacterium necrophorum</name>
    <dbReference type="NCBI Taxonomy" id="859"/>
    <lineage>
        <taxon>Bacteria</taxon>
        <taxon>Fusobacteriati</taxon>
        <taxon>Fusobacteriota</taxon>
        <taxon>Fusobacteriia</taxon>
        <taxon>Fusobacteriales</taxon>
        <taxon>Fusobacteriaceae</taxon>
        <taxon>Fusobacterium</taxon>
    </lineage>
</organism>
<comment type="caution">
    <text evidence="9">The sequence shown here is derived from an EMBL/GenBank/DDBJ whole genome shotgun (WGS) entry which is preliminary data.</text>
</comment>
<accession>A0A4Q2KYT2</accession>
<feature type="domain" description="Phosphatidic acid phosphatase type 2/haloperoxidase" evidence="8">
    <location>
        <begin position="85"/>
        <end position="208"/>
    </location>
</feature>
<feature type="transmembrane region" description="Helical" evidence="7">
    <location>
        <begin position="61"/>
        <end position="77"/>
    </location>
</feature>
<name>A0A4Q2KYT2_9FUSO</name>
<dbReference type="PANTHER" id="PTHR14969">
    <property type="entry name" value="SPHINGOSINE-1-PHOSPHATE PHOSPHOHYDROLASE"/>
    <property type="match status" value="1"/>
</dbReference>
<keyword evidence="3 7" id="KW-0812">Transmembrane</keyword>
<reference evidence="9 10" key="1">
    <citation type="submission" date="2019-01" db="EMBL/GenBank/DDBJ databases">
        <title>Fusobacterium necrophorum Isolated From the Uterus of Dairy Cows.</title>
        <authorList>
            <person name="Francis A.M."/>
        </authorList>
    </citation>
    <scope>NUCLEOTIDE SEQUENCE [LARGE SCALE GENOMIC DNA]</scope>
    <source>
        <strain evidence="9 10">KG35</strain>
    </source>
</reference>
<dbReference type="EMBL" id="SBAP01000005">
    <property type="protein sequence ID" value="RXZ70844.1"/>
    <property type="molecule type" value="Genomic_DNA"/>
</dbReference>
<dbReference type="GO" id="GO:0016787">
    <property type="term" value="F:hydrolase activity"/>
    <property type="evidence" value="ECO:0007669"/>
    <property type="project" value="UniProtKB-KW"/>
</dbReference>
<keyword evidence="2" id="KW-1003">Cell membrane</keyword>
<evidence type="ECO:0000313" key="9">
    <source>
        <dbReference type="EMBL" id="RXZ70844.1"/>
    </source>
</evidence>
<keyword evidence="5 7" id="KW-1133">Transmembrane helix</keyword>
<evidence type="ECO:0000256" key="1">
    <source>
        <dbReference type="ARBA" id="ARBA00004651"/>
    </source>
</evidence>
<feature type="transmembrane region" description="Helical" evidence="7">
    <location>
        <begin position="168"/>
        <end position="184"/>
    </location>
</feature>
<evidence type="ECO:0000256" key="2">
    <source>
        <dbReference type="ARBA" id="ARBA00022475"/>
    </source>
</evidence>
<dbReference type="SUPFAM" id="SSF48317">
    <property type="entry name" value="Acid phosphatase/Vanadium-dependent haloperoxidase"/>
    <property type="match status" value="1"/>
</dbReference>
<dbReference type="RefSeq" id="WP_129490575.1">
    <property type="nucleotide sequence ID" value="NZ_SBAP01000005.1"/>
</dbReference>
<dbReference type="SMART" id="SM00014">
    <property type="entry name" value="acidPPc"/>
    <property type="match status" value="1"/>
</dbReference>
<protein>
    <submittedName>
        <fullName evidence="9">Phosphatase PAP2 family protein</fullName>
    </submittedName>
</protein>
<evidence type="ECO:0000256" key="3">
    <source>
        <dbReference type="ARBA" id="ARBA00022692"/>
    </source>
</evidence>
<proteinExistence type="predicted"/>
<dbReference type="Proteomes" id="UP000289216">
    <property type="component" value="Unassembled WGS sequence"/>
</dbReference>
<evidence type="ECO:0000256" key="5">
    <source>
        <dbReference type="ARBA" id="ARBA00022989"/>
    </source>
</evidence>